<dbReference type="PANTHER" id="PTHR41814">
    <property type="entry name" value="EXPRESSED PROTEIN"/>
    <property type="match status" value="1"/>
</dbReference>
<evidence type="ECO:0000256" key="1">
    <source>
        <dbReference type="ARBA" id="ARBA00022801"/>
    </source>
</evidence>
<organism evidence="2 3">
    <name type="scientific">Lachnoclostridium phytofermentans</name>
    <dbReference type="NCBI Taxonomy" id="66219"/>
    <lineage>
        <taxon>Bacteria</taxon>
        <taxon>Bacillati</taxon>
        <taxon>Bacillota</taxon>
        <taxon>Clostridia</taxon>
        <taxon>Lachnospirales</taxon>
        <taxon>Lachnospiraceae</taxon>
    </lineage>
</organism>
<dbReference type="AlphaFoldDB" id="A0A3D2X439"/>
<dbReference type="InterPro" id="IPR008928">
    <property type="entry name" value="6-hairpin_glycosidase_sf"/>
</dbReference>
<dbReference type="InterPro" id="IPR010905">
    <property type="entry name" value="Glyco_hydro_88"/>
</dbReference>
<evidence type="ECO:0000313" key="3">
    <source>
        <dbReference type="Proteomes" id="UP000262969"/>
    </source>
</evidence>
<dbReference type="SUPFAM" id="SSF48208">
    <property type="entry name" value="Six-hairpin glycosidases"/>
    <property type="match status" value="1"/>
</dbReference>
<dbReference type="GO" id="GO:0005975">
    <property type="term" value="P:carbohydrate metabolic process"/>
    <property type="evidence" value="ECO:0007669"/>
    <property type="project" value="InterPro"/>
</dbReference>
<accession>A0A3D2X439</accession>
<proteinExistence type="predicted"/>
<dbReference type="EMBL" id="DPVV01000195">
    <property type="protein sequence ID" value="HCL01909.1"/>
    <property type="molecule type" value="Genomic_DNA"/>
</dbReference>
<reference evidence="2 3" key="1">
    <citation type="journal article" date="2018" name="Nat. Biotechnol.">
        <title>A standardized bacterial taxonomy based on genome phylogeny substantially revises the tree of life.</title>
        <authorList>
            <person name="Parks D.H."/>
            <person name="Chuvochina M."/>
            <person name="Waite D.W."/>
            <person name="Rinke C."/>
            <person name="Skarshewski A."/>
            <person name="Chaumeil P.A."/>
            <person name="Hugenholtz P."/>
        </authorList>
    </citation>
    <scope>NUCLEOTIDE SEQUENCE [LARGE SCALE GENOMIC DNA]</scope>
    <source>
        <strain evidence="2">UBA11728</strain>
    </source>
</reference>
<protein>
    <submittedName>
        <fullName evidence="2">Glycosyl hydrolase</fullName>
    </submittedName>
</protein>
<dbReference type="GO" id="GO:0016787">
    <property type="term" value="F:hydrolase activity"/>
    <property type="evidence" value="ECO:0007669"/>
    <property type="project" value="UniProtKB-KW"/>
</dbReference>
<evidence type="ECO:0000313" key="2">
    <source>
        <dbReference type="EMBL" id="HCL01909.1"/>
    </source>
</evidence>
<dbReference type="Pfam" id="PF07470">
    <property type="entry name" value="Glyco_hydro_88"/>
    <property type="match status" value="1"/>
</dbReference>
<keyword evidence="1 2" id="KW-0378">Hydrolase</keyword>
<dbReference type="Proteomes" id="UP000262969">
    <property type="component" value="Unassembled WGS sequence"/>
</dbReference>
<sequence length="325" mass="36852">MLRAEKLEKVKKATLAMQRWPWEQGVVAQAFLEAGDIEMATLMAREAVTNQSTDGRLGMKYERGAATDPAANGEVVLRAAEITGEEIFKTAVQKMLEYLIYRAPKSSDGIIYHNENEGKFWVDSFYMAPPFLALAGYPKEAVKQMVGYRKYLWNSEKMLYAHQWDDNLRCFSRELHWGVGNGWAAAGMVSVLKVLPEKMQTEKSQLIGYLKEVIDGCLAHQCENGLFHDIVDDSSTFIDSNLAQMLSYSIYSSVKNGWLNKEYIEYADKMREAAYLRVDQNGLIQGSCGVPDFNAPATAPEIQAFYILMEAAYDDYLYKRQTDLQ</sequence>
<comment type="caution">
    <text evidence="2">The sequence shown here is derived from an EMBL/GenBank/DDBJ whole genome shotgun (WGS) entry which is preliminary data.</text>
</comment>
<dbReference type="Gene3D" id="1.50.10.10">
    <property type="match status" value="1"/>
</dbReference>
<dbReference type="PANTHER" id="PTHR41814:SF1">
    <property type="entry name" value="CELLULASE"/>
    <property type="match status" value="1"/>
</dbReference>
<dbReference type="InterPro" id="IPR012341">
    <property type="entry name" value="6hp_glycosidase-like_sf"/>
</dbReference>
<gene>
    <name evidence="2" type="ORF">DHW61_05745</name>
</gene>
<name>A0A3D2X439_9FIRM</name>